<gene>
    <name evidence="6" type="ORF">AFUS01_LOCUS45668</name>
</gene>
<dbReference type="AlphaFoldDB" id="A0A8J2LQZ2"/>
<dbReference type="PANTHER" id="PTHR23404">
    <property type="entry name" value="MOLYBDOPTERIN SYNTHASE RELATED"/>
    <property type="match status" value="1"/>
</dbReference>
<dbReference type="Pfam" id="PF02391">
    <property type="entry name" value="MoaE"/>
    <property type="match status" value="1"/>
</dbReference>
<dbReference type="InterPro" id="IPR003448">
    <property type="entry name" value="Mopterin_biosynth_MoaE"/>
</dbReference>
<feature type="region of interest" description="Disordered" evidence="5">
    <location>
        <begin position="130"/>
        <end position="155"/>
    </location>
</feature>
<dbReference type="GO" id="GO:1990140">
    <property type="term" value="C:molybdopterin synthase complex"/>
    <property type="evidence" value="ECO:0007669"/>
    <property type="project" value="UniProtKB-UniRule"/>
</dbReference>
<evidence type="ECO:0000256" key="3">
    <source>
        <dbReference type="ARBA" id="ARBA00023150"/>
    </source>
</evidence>
<accession>A0A8J2LQZ2</accession>
<proteinExistence type="inferred from homology"/>
<comment type="subunit">
    <text evidence="4">Heterotetramer; composed of 2 small (MOCS2A) and 2 large (MOCS2B) subunits.</text>
</comment>
<dbReference type="CDD" id="cd00756">
    <property type="entry name" value="MoaE"/>
    <property type="match status" value="1"/>
</dbReference>
<evidence type="ECO:0000256" key="1">
    <source>
        <dbReference type="ARBA" id="ARBA00022490"/>
    </source>
</evidence>
<sequence length="155" mass="17601">MDLVKLVTDKINVEETVDSVGCESCGATSVFVGTTRDNFENKKVVRLEYEAYEPMAINEMNKICKAVRDKWQVRHIAFVHRLGLVPVKEASIVVAISSPHRKESLEAVQFTIDALKTSVPIWKKEVYDNENESKWKSNPECAWKENNKHASESCS</sequence>
<dbReference type="EMBL" id="CAJVCH010571017">
    <property type="protein sequence ID" value="CAG7836423.1"/>
    <property type="molecule type" value="Genomic_DNA"/>
</dbReference>
<dbReference type="HAMAP" id="MF_03052">
    <property type="entry name" value="MOC2B"/>
    <property type="match status" value="1"/>
</dbReference>
<comment type="function">
    <text evidence="4">Catalytic subunit of the molybdopterin synthase complex, a complex that catalyzes the conversion of precursor Z into molybdopterin. Acts by mediating the incorporation of 2 sulfur atoms from thiocarboxylated MOCS2A into precursor Z to generate a dithiolene group.</text>
</comment>
<dbReference type="Proteomes" id="UP000708208">
    <property type="component" value="Unassembled WGS sequence"/>
</dbReference>
<dbReference type="EC" id="2.8.1.12" evidence="4"/>
<organism evidence="6 7">
    <name type="scientific">Allacma fusca</name>
    <dbReference type="NCBI Taxonomy" id="39272"/>
    <lineage>
        <taxon>Eukaryota</taxon>
        <taxon>Metazoa</taxon>
        <taxon>Ecdysozoa</taxon>
        <taxon>Arthropoda</taxon>
        <taxon>Hexapoda</taxon>
        <taxon>Collembola</taxon>
        <taxon>Symphypleona</taxon>
        <taxon>Sminthuridae</taxon>
        <taxon>Allacma</taxon>
    </lineage>
</organism>
<dbReference type="OrthoDB" id="5531344at2759"/>
<name>A0A8J2LQZ2_9HEXA</name>
<dbReference type="GO" id="GO:0006777">
    <property type="term" value="P:Mo-molybdopterin cofactor biosynthetic process"/>
    <property type="evidence" value="ECO:0007669"/>
    <property type="project" value="UniProtKB-UniRule"/>
</dbReference>
<comment type="catalytic activity">
    <reaction evidence="4">
        <text>2 [molybdopterin-synthase sulfur-carrier protein]-C-terminal-Gly-aminoethanethioate + cyclic pyranopterin phosphate + H2O = molybdopterin + 2 [molybdopterin-synthase sulfur-carrier protein]-C-terminal Gly-Gly + 2 H(+)</text>
        <dbReference type="Rhea" id="RHEA:26333"/>
        <dbReference type="Rhea" id="RHEA-COMP:12202"/>
        <dbReference type="Rhea" id="RHEA-COMP:19907"/>
        <dbReference type="ChEBI" id="CHEBI:15377"/>
        <dbReference type="ChEBI" id="CHEBI:15378"/>
        <dbReference type="ChEBI" id="CHEBI:58698"/>
        <dbReference type="ChEBI" id="CHEBI:59648"/>
        <dbReference type="ChEBI" id="CHEBI:90778"/>
        <dbReference type="ChEBI" id="CHEBI:232372"/>
        <dbReference type="EC" id="2.8.1.12"/>
    </reaction>
</comment>
<feature type="binding site" evidence="4">
    <location>
        <begin position="100"/>
        <end position="101"/>
    </location>
    <ligand>
        <name>substrate</name>
    </ligand>
</feature>
<comment type="pathway">
    <text evidence="4">Cofactor biosynthesis; molybdopterin biosynthesis.</text>
</comment>
<keyword evidence="7" id="KW-1185">Reference proteome</keyword>
<keyword evidence="1 4" id="KW-0963">Cytoplasm</keyword>
<dbReference type="GO" id="GO:0030366">
    <property type="term" value="F:molybdopterin synthase activity"/>
    <property type="evidence" value="ECO:0007669"/>
    <property type="project" value="UniProtKB-UniRule"/>
</dbReference>
<evidence type="ECO:0000313" key="7">
    <source>
        <dbReference type="Proteomes" id="UP000708208"/>
    </source>
</evidence>
<evidence type="ECO:0000256" key="5">
    <source>
        <dbReference type="SAM" id="MobiDB-lite"/>
    </source>
</evidence>
<keyword evidence="3 4" id="KW-0501">Molybdenum cofactor biosynthesis</keyword>
<keyword evidence="2 4" id="KW-0808">Transferase</keyword>
<feature type="binding site" evidence="4">
    <location>
        <position position="116"/>
    </location>
    <ligand>
        <name>substrate</name>
    </ligand>
</feature>
<dbReference type="UniPathway" id="UPA00344"/>
<evidence type="ECO:0000256" key="4">
    <source>
        <dbReference type="HAMAP-Rule" id="MF_03052"/>
    </source>
</evidence>
<comment type="subcellular location">
    <subcellularLocation>
        <location evidence="4">Cytoplasm</location>
    </subcellularLocation>
</comment>
<comment type="similarity">
    <text evidence="4">Belongs to the MoaE family. MOCS2B subfamily.</text>
</comment>
<protein>
    <recommendedName>
        <fullName evidence="4">Molybdopterin synthase catalytic subunit</fullName>
        <ecNumber evidence="4">2.8.1.12</ecNumber>
    </recommendedName>
    <alternativeName>
        <fullName evidence="4">Molybdenum cofactor synthesis protein 2 large subunit</fullName>
    </alternativeName>
    <alternativeName>
        <fullName evidence="4">Molybdenum cofactor synthesis protein 2B</fullName>
        <shortName evidence="4">MOCS2B</shortName>
    </alternativeName>
</protein>
<comment type="caution">
    <text evidence="6">The sequence shown here is derived from an EMBL/GenBank/DDBJ whole genome shotgun (WGS) entry which is preliminary data.</text>
</comment>
<reference evidence="6" key="1">
    <citation type="submission" date="2021-06" db="EMBL/GenBank/DDBJ databases">
        <authorList>
            <person name="Hodson N. C."/>
            <person name="Mongue J. A."/>
            <person name="Jaron S. K."/>
        </authorList>
    </citation>
    <scope>NUCLEOTIDE SEQUENCE</scope>
</reference>
<evidence type="ECO:0000256" key="2">
    <source>
        <dbReference type="ARBA" id="ARBA00022679"/>
    </source>
</evidence>
<dbReference type="FunFam" id="3.90.1170.40:FF:000002">
    <property type="entry name" value="Molybdopterin synthase catalytic subunit"/>
    <property type="match status" value="1"/>
</dbReference>
<evidence type="ECO:0000313" key="6">
    <source>
        <dbReference type="EMBL" id="CAG7836423.1"/>
    </source>
</evidence>
<dbReference type="InterPro" id="IPR028888">
    <property type="entry name" value="MOCS2B_euk"/>
</dbReference>
<feature type="binding site" evidence="4">
    <location>
        <begin position="123"/>
        <end position="125"/>
    </location>
    <ligand>
        <name>substrate</name>
    </ligand>
</feature>